<sequence>MSNDSNPISPARFAEALKDLPISTLHLKAAELRNSIAHLDYSNEQLVPFTQGSEPDPDCVEAIEENEVVIKRMLERIDLLKKEVEDRGVSWTEFQSPAEVKEDGAAEEVNGQQEREGAPLPQSPQQNHNPWSDGTFQTGRIVNGEVVVNGINGTNGTSANATNGTGGSLDDDALRRQIEERLRVDAEEDDEGMHL</sequence>
<feature type="region of interest" description="Disordered" evidence="1">
    <location>
        <begin position="152"/>
        <end position="173"/>
    </location>
</feature>
<evidence type="ECO:0000256" key="1">
    <source>
        <dbReference type="SAM" id="MobiDB-lite"/>
    </source>
</evidence>
<evidence type="ECO:0000313" key="2">
    <source>
        <dbReference type="EMBL" id="KAL3428020.1"/>
    </source>
</evidence>
<organism evidence="2 3">
    <name type="scientific">Phlyctema vagabunda</name>
    <dbReference type="NCBI Taxonomy" id="108571"/>
    <lineage>
        <taxon>Eukaryota</taxon>
        <taxon>Fungi</taxon>
        <taxon>Dikarya</taxon>
        <taxon>Ascomycota</taxon>
        <taxon>Pezizomycotina</taxon>
        <taxon>Leotiomycetes</taxon>
        <taxon>Helotiales</taxon>
        <taxon>Dermateaceae</taxon>
        <taxon>Phlyctema</taxon>
    </lineage>
</organism>
<evidence type="ECO:0000313" key="3">
    <source>
        <dbReference type="Proteomes" id="UP001629113"/>
    </source>
</evidence>
<accession>A0ABR4PXD0</accession>
<feature type="compositionally biased region" description="Low complexity" evidence="1">
    <location>
        <begin position="152"/>
        <end position="163"/>
    </location>
</feature>
<feature type="region of interest" description="Disordered" evidence="1">
    <location>
        <begin position="94"/>
        <end position="137"/>
    </location>
</feature>
<comment type="caution">
    <text evidence="2">The sequence shown here is derived from an EMBL/GenBank/DDBJ whole genome shotgun (WGS) entry which is preliminary data.</text>
</comment>
<proteinExistence type="predicted"/>
<feature type="compositionally biased region" description="Polar residues" evidence="1">
    <location>
        <begin position="123"/>
        <end position="137"/>
    </location>
</feature>
<dbReference type="EMBL" id="JBFCZG010000001">
    <property type="protein sequence ID" value="KAL3428020.1"/>
    <property type="molecule type" value="Genomic_DNA"/>
</dbReference>
<keyword evidence="3" id="KW-1185">Reference proteome</keyword>
<gene>
    <name evidence="2" type="ORF">PVAG01_01529</name>
</gene>
<reference evidence="2 3" key="1">
    <citation type="submission" date="2024-06" db="EMBL/GenBank/DDBJ databases">
        <title>Complete genome of Phlyctema vagabunda strain 19-DSS-EL-015.</title>
        <authorList>
            <person name="Fiorenzani C."/>
        </authorList>
    </citation>
    <scope>NUCLEOTIDE SEQUENCE [LARGE SCALE GENOMIC DNA]</scope>
    <source>
        <strain evidence="2 3">19-DSS-EL-015</strain>
    </source>
</reference>
<dbReference type="InterPro" id="IPR038966">
    <property type="entry name" value="TMA17"/>
</dbReference>
<dbReference type="PANTHER" id="PTHR40422:SF1">
    <property type="entry name" value="TRANSLATION MACHINERY-ASSOCIATED PROTEIN 17"/>
    <property type="match status" value="1"/>
</dbReference>
<protein>
    <submittedName>
        <fullName evidence="2">Secondary alcohol dehydrogenase</fullName>
    </submittedName>
</protein>
<dbReference type="Proteomes" id="UP001629113">
    <property type="component" value="Unassembled WGS sequence"/>
</dbReference>
<name>A0ABR4PXD0_9HELO</name>
<dbReference type="PANTHER" id="PTHR40422">
    <property type="entry name" value="TRANSLATION MACHINERY-ASSOCIATED PROTEIN 17"/>
    <property type="match status" value="1"/>
</dbReference>